<dbReference type="GO" id="GO:0046488">
    <property type="term" value="P:phosphatidylinositol metabolic process"/>
    <property type="evidence" value="ECO:0007669"/>
    <property type="project" value="TreeGrafter"/>
</dbReference>
<keyword evidence="11 14" id="KW-0807">Transducer</keyword>
<evidence type="ECO:0000259" key="20">
    <source>
        <dbReference type="PROSITE" id="PS50004"/>
    </source>
</evidence>
<dbReference type="InterPro" id="IPR001192">
    <property type="entry name" value="PI-PLC_fam"/>
</dbReference>
<evidence type="ECO:0000256" key="15">
    <source>
        <dbReference type="PROSITE-ProRule" id="PRU00191"/>
    </source>
</evidence>
<evidence type="ECO:0000256" key="6">
    <source>
        <dbReference type="ARBA" id="ARBA00022801"/>
    </source>
</evidence>
<evidence type="ECO:0000256" key="7">
    <source>
        <dbReference type="ARBA" id="ARBA00022837"/>
    </source>
</evidence>
<evidence type="ECO:0000259" key="17">
    <source>
        <dbReference type="PROSITE" id="PS50001"/>
    </source>
</evidence>
<dbReference type="Proteomes" id="UP000261640">
    <property type="component" value="Unplaced"/>
</dbReference>
<dbReference type="InterPro" id="IPR057061">
    <property type="entry name" value="PLCG_EF-hand_2"/>
</dbReference>
<keyword evidence="9 15" id="KW-0727">SH2 domain</keyword>
<evidence type="ECO:0000256" key="4">
    <source>
        <dbReference type="ARBA" id="ARBA00022723"/>
    </source>
</evidence>
<dbReference type="CDD" id="cd08592">
    <property type="entry name" value="PI-PLCc_gamma"/>
    <property type="match status" value="1"/>
</dbReference>
<dbReference type="SMART" id="SM00239">
    <property type="entry name" value="C2"/>
    <property type="match status" value="1"/>
</dbReference>
<keyword evidence="23" id="KW-1185">Reference proteome</keyword>
<keyword evidence="6 14" id="KW-0378">Hydrolase</keyword>
<evidence type="ECO:0000256" key="12">
    <source>
        <dbReference type="ARBA" id="ARBA00023288"/>
    </source>
</evidence>
<dbReference type="InterPro" id="IPR000980">
    <property type="entry name" value="SH2"/>
</dbReference>
<evidence type="ECO:0000256" key="13">
    <source>
        <dbReference type="ARBA" id="ARBA00023674"/>
    </source>
</evidence>
<dbReference type="FunFam" id="3.30.505.10:FF:000011">
    <property type="entry name" value="1-phosphatidylinositol 4,5-bisphosphate phosphodiesterase gamma"/>
    <property type="match status" value="1"/>
</dbReference>
<evidence type="ECO:0000256" key="14">
    <source>
        <dbReference type="PIRNR" id="PIRNR000952"/>
    </source>
</evidence>
<evidence type="ECO:0000313" key="23">
    <source>
        <dbReference type="Proteomes" id="UP000261640"/>
    </source>
</evidence>
<dbReference type="PROSITE" id="PS50008">
    <property type="entry name" value="PIPLC_Y_DOMAIN"/>
    <property type="match status" value="1"/>
</dbReference>
<accession>A0A7N8WRU1</accession>
<dbReference type="InterPro" id="IPR011992">
    <property type="entry name" value="EF-hand-dom_pair"/>
</dbReference>
<dbReference type="GO" id="GO:0010634">
    <property type="term" value="P:positive regulation of epithelial cell migration"/>
    <property type="evidence" value="ECO:0007669"/>
    <property type="project" value="TreeGrafter"/>
</dbReference>
<feature type="domain" description="PH" evidence="19">
    <location>
        <begin position="810"/>
        <end position="870"/>
    </location>
</feature>
<feature type="domain" description="PI-PLC Y-box" evidence="21">
    <location>
        <begin position="892"/>
        <end position="1009"/>
    </location>
</feature>
<evidence type="ECO:0000256" key="8">
    <source>
        <dbReference type="ARBA" id="ARBA00022963"/>
    </source>
</evidence>
<dbReference type="InterPro" id="IPR001711">
    <property type="entry name" value="PLipase_C_Pinositol-sp_Y"/>
</dbReference>
<evidence type="ECO:0000256" key="2">
    <source>
        <dbReference type="ARBA" id="ARBA00022443"/>
    </source>
</evidence>
<dbReference type="Pfam" id="PF23583">
    <property type="entry name" value="EF_HAND_2_PLCG"/>
    <property type="match status" value="1"/>
</dbReference>
<dbReference type="PANTHER" id="PTHR10336:SF173">
    <property type="entry name" value="1-PHOSPHATIDYLINOSITOL 4,5-BISPHOSPHATE PHOSPHODIESTERASE GAMMA-1"/>
    <property type="match status" value="1"/>
</dbReference>
<evidence type="ECO:0000256" key="1">
    <source>
        <dbReference type="ARBA" id="ARBA00001913"/>
    </source>
</evidence>
<dbReference type="GO" id="GO:0009395">
    <property type="term" value="P:phospholipid catabolic process"/>
    <property type="evidence" value="ECO:0007669"/>
    <property type="project" value="UniProtKB-UniRule"/>
</dbReference>
<dbReference type="Pfam" id="PF00168">
    <property type="entry name" value="C2"/>
    <property type="match status" value="1"/>
</dbReference>
<dbReference type="Pfam" id="PF00387">
    <property type="entry name" value="PI-PLC-Y"/>
    <property type="match status" value="1"/>
</dbReference>
<dbReference type="FunFam" id="3.30.505.10:FF:000009">
    <property type="entry name" value="1-phosphatidylinositol 4,5-bisphosphate phosphodiesterase gamma"/>
    <property type="match status" value="1"/>
</dbReference>
<reference evidence="22" key="2">
    <citation type="submission" date="2025-09" db="UniProtKB">
        <authorList>
            <consortium name="Ensembl"/>
        </authorList>
    </citation>
    <scope>IDENTIFICATION</scope>
</reference>
<feature type="domain" description="SH2" evidence="17">
    <location>
        <begin position="489"/>
        <end position="596"/>
    </location>
</feature>
<comment type="cofactor">
    <cofactor evidence="1">
        <name>Ca(2+)</name>
        <dbReference type="ChEBI" id="CHEBI:29108"/>
    </cofactor>
</comment>
<dbReference type="SUPFAM" id="SSF47473">
    <property type="entry name" value="EF-hand"/>
    <property type="match status" value="1"/>
</dbReference>
<dbReference type="SMART" id="SM00252">
    <property type="entry name" value="SH2"/>
    <property type="match status" value="2"/>
</dbReference>
<dbReference type="PRINTS" id="PR00401">
    <property type="entry name" value="SH2DOMAIN"/>
</dbReference>
<dbReference type="CDD" id="cd10341">
    <property type="entry name" value="SH2_N-SH2_PLC_gamma_like"/>
    <property type="match status" value="1"/>
</dbReference>
<sequence length="1207" mass="138969">MNNLYRDLELGTVLTLFYSKKSQRPERRTFQVKLETRTIIWTRGTDKIEGEIDIREIKEIRPGQKSRDFERYVEDSAARLDQAHCFVILYGTEFRLKSLSLAATSDEEMTMWVKGLNWLVADTLKSPTPLQIERWLRKQFYAVDRNREDRISCKDLKSMLSQVNYRVPNMRFLREKLPRNGDVSYSQFAQLYRSLMFDAQKNEMWATDNNKVQEFMFSYLKDPLREVEQPYFYQDEFLTYLFSKENTIWDSSLDQVCPENMNNPLSHYWISSSHNTYLTGDQFSSESSLEAYARCLRMGCRCIELDCWDGPDGMPVIYHGHTLTTKIKFCDVLTTIKEHAFVTSDYPIILSIEDHCSIVQQRNMATYFKKVFGEMLLTKAVDIAADGLPSPNQLKRKILIKHKKLAEGSAYEEVFTTTPYSENDISNSIKNGILYLEDPINHEWYSHFFVLTSSKIYYSEETSNNQGNDDEEEHREVKTIAVIHVTEKWFHGKLGAGRDGRQIAEKLLTEYCQETGAPDGSFLVRESETFVGDYTLSFWRSGRVQHCRIHSRQEAGSPKFYLTDNLVFDTLFALITHYQQVALRCNEFEMKLTEPVPQTNAHESKEWYHANLSRSHAENMLMRVPRDGAFLVRKRAEPNSFAISFRAEGKIKHCRVQQEGQTVVLGTSEFDSLVDLISYYEKHSLYRKMKLRYPINEDTLEKIGTAEPDYGSLYEGRNPGFYVEANQMPSLKCTVKAMYEYKAQRDDELSFTKNAIITNVDKQEGGWWKGDCGGKKQLWFPANYVEEISPSAAEPDRAMTENSPLGDLLRGSVDVSSCQIVVRSDGKGSRPHVFSLVPNTSLRMGPVLDVAASSADELKEWVFKIREVTMTSEAKLEEGKMMERRKKIALELSELVVYCRPVPFDEDKIGTERACFRDMSSFPETKAEKYVNKIKGKKFLQYNRLQLSRIYPRGQRLDSSNYDPLPMWLCGSQLVALNFQTADKPMQMNQALFMLNGRSGYVLQPPIMRDDNFDPFDKHTLRGLEEVTLEIEVLGARHLPKHGRGIVCPLIEIEVCGAEYDNAKLKTDSEADNGLNPTWPRKSFQFTVCNSAFAFLRFVVYEIDMFNDQNFLAQATFPIHGLKTGYRSVPLKNSYNEDLELASLLVHMDIIRAVSASAQTGRDRLGELSSVSSTSSNVSPLEGSFESRYQSSLHEFGETPLDNMDRR</sequence>
<dbReference type="GO" id="GO:0051209">
    <property type="term" value="P:release of sequestered calcium ion into cytosol"/>
    <property type="evidence" value="ECO:0007669"/>
    <property type="project" value="TreeGrafter"/>
</dbReference>
<dbReference type="Pfam" id="PF00017">
    <property type="entry name" value="SH2"/>
    <property type="match status" value="2"/>
</dbReference>
<dbReference type="GO" id="GO:0004435">
    <property type="term" value="F:phosphatidylinositol-4,5-bisphosphate phospholipase C activity"/>
    <property type="evidence" value="ECO:0007669"/>
    <property type="project" value="UniProtKB-UniRule"/>
</dbReference>
<dbReference type="InterPro" id="IPR011993">
    <property type="entry name" value="PH-like_dom_sf"/>
</dbReference>
<dbReference type="InterPro" id="IPR017946">
    <property type="entry name" value="PLC-like_Pdiesterase_TIM-brl"/>
</dbReference>
<dbReference type="SMART" id="SM00233">
    <property type="entry name" value="PH"/>
    <property type="match status" value="2"/>
</dbReference>
<keyword evidence="5" id="KW-0677">Repeat</keyword>
<dbReference type="InterPro" id="IPR001849">
    <property type="entry name" value="PH_domain"/>
</dbReference>
<evidence type="ECO:0000259" key="19">
    <source>
        <dbReference type="PROSITE" id="PS50003"/>
    </source>
</evidence>
<evidence type="ECO:0000256" key="3">
    <source>
        <dbReference type="ARBA" id="ARBA00022553"/>
    </source>
</evidence>
<evidence type="ECO:0000256" key="5">
    <source>
        <dbReference type="ARBA" id="ARBA00022737"/>
    </source>
</evidence>
<dbReference type="FunFam" id="3.20.20.190:FF:000004">
    <property type="entry name" value="1-phosphatidylinositol 4,5-bisphosphate phosphodiesterase gamma"/>
    <property type="match status" value="1"/>
</dbReference>
<evidence type="ECO:0000256" key="9">
    <source>
        <dbReference type="ARBA" id="ARBA00022999"/>
    </source>
</evidence>
<dbReference type="FunFam" id="2.30.30.40:FF:000051">
    <property type="entry name" value="1-phosphatidylinositol 4,5-bisphosphate phosphodiesterase gamma"/>
    <property type="match status" value="1"/>
</dbReference>
<comment type="function">
    <text evidence="14">Mediates the production of the second messenger molecules diacylglycerol (DAG) and inositol 1,4,5-trisphosphate (IP3). Plays an important role in the regulation of intracellular signaling cascades.</text>
</comment>
<evidence type="ECO:0000259" key="18">
    <source>
        <dbReference type="PROSITE" id="PS50002"/>
    </source>
</evidence>
<proteinExistence type="predicted"/>
<dbReference type="SUPFAM" id="SSF55550">
    <property type="entry name" value="SH2 domain"/>
    <property type="match status" value="2"/>
</dbReference>
<dbReference type="Pfam" id="PF00388">
    <property type="entry name" value="PI-PLC-X"/>
    <property type="match status" value="1"/>
</dbReference>
<dbReference type="PROSITE" id="PS50007">
    <property type="entry name" value="PIPLC_X_DOMAIN"/>
    <property type="match status" value="1"/>
</dbReference>
<dbReference type="InterPro" id="IPR016279">
    <property type="entry name" value="PLC-gamma"/>
</dbReference>
<dbReference type="InterPro" id="IPR018247">
    <property type="entry name" value="EF_Hand_1_Ca_BS"/>
</dbReference>
<dbReference type="SMART" id="SM00149">
    <property type="entry name" value="PLCYc"/>
    <property type="match status" value="1"/>
</dbReference>
<dbReference type="InterPro" id="IPR036028">
    <property type="entry name" value="SH3-like_dom_sf"/>
</dbReference>
<dbReference type="FunFam" id="3.20.20.190:FF:000007">
    <property type="entry name" value="1-phosphatidylinositol 4,5-bisphosphate phosphodiesterase gamma"/>
    <property type="match status" value="1"/>
</dbReference>
<dbReference type="InterPro" id="IPR035892">
    <property type="entry name" value="C2_domain_sf"/>
</dbReference>
<dbReference type="InterPro" id="IPR035024">
    <property type="entry name" value="PLC-gamma_N-SH2"/>
</dbReference>
<dbReference type="Gene3D" id="2.30.29.30">
    <property type="entry name" value="Pleckstrin-homology domain (PH domain)/Phosphotyrosine-binding domain (PTB)"/>
    <property type="match status" value="1"/>
</dbReference>
<dbReference type="InterPro" id="IPR000909">
    <property type="entry name" value="PLipase_C_PInositol-sp_X_dom"/>
</dbReference>
<keyword evidence="3" id="KW-0597">Phosphoprotein</keyword>
<dbReference type="InterPro" id="IPR000008">
    <property type="entry name" value="C2_dom"/>
</dbReference>
<dbReference type="CDD" id="cd09932">
    <property type="entry name" value="SH2_C-SH2_PLC_gamma_like"/>
    <property type="match status" value="1"/>
</dbReference>
<feature type="domain" description="SH3" evidence="18">
    <location>
        <begin position="730"/>
        <end position="790"/>
    </location>
</feature>
<evidence type="ECO:0000259" key="21">
    <source>
        <dbReference type="PROSITE" id="PS50008"/>
    </source>
</evidence>
<dbReference type="PIRSF" id="PIRSF000952">
    <property type="entry name" value="PLC-gamma"/>
    <property type="match status" value="1"/>
</dbReference>
<dbReference type="SMART" id="SM00326">
    <property type="entry name" value="SH3"/>
    <property type="match status" value="1"/>
</dbReference>
<keyword evidence="4" id="KW-0479">Metal-binding</keyword>
<dbReference type="GO" id="GO:0048015">
    <property type="term" value="P:phosphatidylinositol-mediated signaling"/>
    <property type="evidence" value="ECO:0007669"/>
    <property type="project" value="TreeGrafter"/>
</dbReference>
<dbReference type="Pfam" id="PF00018">
    <property type="entry name" value="SH3_1"/>
    <property type="match status" value="1"/>
</dbReference>
<feature type="domain" description="C2" evidence="20">
    <location>
        <begin position="1010"/>
        <end position="1133"/>
    </location>
</feature>
<keyword evidence="12" id="KW-0449">Lipoprotein</keyword>
<dbReference type="CDD" id="cd11970">
    <property type="entry name" value="SH3_PLCgamma1"/>
    <property type="match status" value="1"/>
</dbReference>
<dbReference type="InterPro" id="IPR036860">
    <property type="entry name" value="SH2_dom_sf"/>
</dbReference>
<dbReference type="Gene3D" id="3.30.505.10">
    <property type="entry name" value="SH2 domain"/>
    <property type="match status" value="2"/>
</dbReference>
<feature type="domain" description="SH2" evidence="17">
    <location>
        <begin position="607"/>
        <end position="695"/>
    </location>
</feature>
<dbReference type="SUPFAM" id="SSF51695">
    <property type="entry name" value="PLC-like phosphodiesterases"/>
    <property type="match status" value="1"/>
</dbReference>
<evidence type="ECO:0000313" key="22">
    <source>
        <dbReference type="Ensembl" id="ENSMAMP00000040139.1"/>
    </source>
</evidence>
<dbReference type="Gene3D" id="2.60.40.150">
    <property type="entry name" value="C2 domain"/>
    <property type="match status" value="1"/>
</dbReference>
<feature type="domain" description="PH" evidence="19">
    <location>
        <begin position="6"/>
        <end position="121"/>
    </location>
</feature>
<dbReference type="PROSITE" id="PS50004">
    <property type="entry name" value="C2"/>
    <property type="match status" value="1"/>
</dbReference>
<dbReference type="CDD" id="cd00275">
    <property type="entry name" value="C2_PLC_like"/>
    <property type="match status" value="1"/>
</dbReference>
<dbReference type="InterPro" id="IPR001452">
    <property type="entry name" value="SH3_domain"/>
</dbReference>
<evidence type="ECO:0000256" key="10">
    <source>
        <dbReference type="ARBA" id="ARBA00023098"/>
    </source>
</evidence>
<dbReference type="PROSITE" id="PS50002">
    <property type="entry name" value="SH3"/>
    <property type="match status" value="1"/>
</dbReference>
<protein>
    <recommendedName>
        <fullName evidence="14">1-phosphatidylinositol 4,5-bisphosphate phosphodiesterase gamma</fullName>
        <ecNumber evidence="14">3.1.4.11</ecNumber>
    </recommendedName>
</protein>
<keyword evidence="2 16" id="KW-0728">SH3 domain</keyword>
<evidence type="ECO:0000256" key="11">
    <source>
        <dbReference type="ARBA" id="ARBA00023224"/>
    </source>
</evidence>
<dbReference type="SUPFAM" id="SSF50729">
    <property type="entry name" value="PH domain-like"/>
    <property type="match status" value="2"/>
</dbReference>
<dbReference type="GO" id="GO:0046872">
    <property type="term" value="F:metal ion binding"/>
    <property type="evidence" value="ECO:0007669"/>
    <property type="project" value="UniProtKB-KW"/>
</dbReference>
<dbReference type="AlphaFoldDB" id="A0A7N8WRU1"/>
<dbReference type="PANTHER" id="PTHR10336">
    <property type="entry name" value="PHOSPHOINOSITIDE-SPECIFIC PHOSPHOLIPASE C FAMILY PROTEIN"/>
    <property type="match status" value="1"/>
</dbReference>
<dbReference type="PROSITE" id="PS50001">
    <property type="entry name" value="SH2"/>
    <property type="match status" value="2"/>
</dbReference>
<dbReference type="FunFam" id="2.30.29.30:FF:000155">
    <property type="entry name" value="1-phosphatidylinositol 4,5-bisphosphate phosphodiesterase gamma"/>
    <property type="match status" value="1"/>
</dbReference>
<dbReference type="InterPro" id="IPR035724">
    <property type="entry name" value="PLCgamma1_SH3"/>
</dbReference>
<keyword evidence="8 14" id="KW-0442">Lipid degradation</keyword>
<dbReference type="Gene3D" id="2.30.30.40">
    <property type="entry name" value="SH3 Domains"/>
    <property type="match status" value="1"/>
</dbReference>
<dbReference type="SUPFAM" id="SSF49562">
    <property type="entry name" value="C2 domain (Calcium/lipid-binding domain, CaLB)"/>
    <property type="match status" value="1"/>
</dbReference>
<dbReference type="EC" id="3.1.4.11" evidence="14"/>
<dbReference type="SMART" id="SM00148">
    <property type="entry name" value="PLCXc"/>
    <property type="match status" value="1"/>
</dbReference>
<keyword evidence="10 14" id="KW-0443">Lipid metabolism</keyword>
<dbReference type="Gene3D" id="3.20.20.190">
    <property type="entry name" value="Phosphatidylinositol (PI) phosphodiesterase"/>
    <property type="match status" value="2"/>
</dbReference>
<dbReference type="CDD" id="cd13362">
    <property type="entry name" value="PH_PLC_gamma"/>
    <property type="match status" value="1"/>
</dbReference>
<dbReference type="InterPro" id="IPR035023">
    <property type="entry name" value="PLC-gamma_C-SH2"/>
</dbReference>
<dbReference type="PROSITE" id="PS00018">
    <property type="entry name" value="EF_HAND_1"/>
    <property type="match status" value="1"/>
</dbReference>
<dbReference type="PROSITE" id="PS50003">
    <property type="entry name" value="PH_DOMAIN"/>
    <property type="match status" value="2"/>
</dbReference>
<dbReference type="GeneTree" id="ENSGT00940000158901"/>
<evidence type="ECO:0000256" key="16">
    <source>
        <dbReference type="PROSITE-ProRule" id="PRU00192"/>
    </source>
</evidence>
<keyword evidence="7" id="KW-0106">Calcium</keyword>
<dbReference type="PRINTS" id="PR00390">
    <property type="entry name" value="PHPHLIPASEC"/>
</dbReference>
<comment type="catalytic activity">
    <reaction evidence="13">
        <text>a 1,2-diacyl-sn-glycero-3-phospho-(1D-myo-inositol-4,5-bisphosphate) + H2O = 1D-myo-inositol 1,4,5-trisphosphate + a 1,2-diacyl-sn-glycerol + H(+)</text>
        <dbReference type="Rhea" id="RHEA:33179"/>
        <dbReference type="ChEBI" id="CHEBI:15377"/>
        <dbReference type="ChEBI" id="CHEBI:15378"/>
        <dbReference type="ChEBI" id="CHEBI:17815"/>
        <dbReference type="ChEBI" id="CHEBI:58456"/>
        <dbReference type="ChEBI" id="CHEBI:203600"/>
        <dbReference type="EC" id="3.1.4.11"/>
    </reaction>
    <physiologicalReaction direction="left-to-right" evidence="13">
        <dbReference type="Rhea" id="RHEA:33180"/>
    </physiologicalReaction>
</comment>
<dbReference type="SUPFAM" id="SSF50044">
    <property type="entry name" value="SH3-domain"/>
    <property type="match status" value="1"/>
</dbReference>
<dbReference type="Ensembl" id="ENSMAMT00000049817.1">
    <property type="protein sequence ID" value="ENSMAMP00000040139.1"/>
    <property type="gene ID" value="ENSMAMG00000010510.2"/>
</dbReference>
<reference evidence="22" key="1">
    <citation type="submission" date="2025-08" db="UniProtKB">
        <authorList>
            <consortium name="Ensembl"/>
        </authorList>
    </citation>
    <scope>IDENTIFICATION</scope>
</reference>
<organism evidence="22 23">
    <name type="scientific">Mastacembelus armatus</name>
    <name type="common">zig-zag eel</name>
    <dbReference type="NCBI Taxonomy" id="205130"/>
    <lineage>
        <taxon>Eukaryota</taxon>
        <taxon>Metazoa</taxon>
        <taxon>Chordata</taxon>
        <taxon>Craniata</taxon>
        <taxon>Vertebrata</taxon>
        <taxon>Euteleostomi</taxon>
        <taxon>Actinopterygii</taxon>
        <taxon>Neopterygii</taxon>
        <taxon>Teleostei</taxon>
        <taxon>Neoteleostei</taxon>
        <taxon>Acanthomorphata</taxon>
        <taxon>Anabantaria</taxon>
        <taxon>Synbranchiformes</taxon>
        <taxon>Mastacembelidae</taxon>
        <taxon>Mastacembelus</taxon>
    </lineage>
</organism>
<dbReference type="GO" id="GO:0032587">
    <property type="term" value="C:ruffle membrane"/>
    <property type="evidence" value="ECO:0007669"/>
    <property type="project" value="TreeGrafter"/>
</dbReference>
<dbReference type="PRINTS" id="PR00452">
    <property type="entry name" value="SH3DOMAIN"/>
</dbReference>
<name>A0A7N8WRU1_9TELE</name>